<proteinExistence type="inferred from homology"/>
<evidence type="ECO:0000256" key="4">
    <source>
        <dbReference type="ARBA" id="ARBA00022960"/>
    </source>
</evidence>
<reference evidence="10" key="1">
    <citation type="journal article" date="2019" name="Int. J. Syst. Evol. Microbiol.">
        <title>The Global Catalogue of Microorganisms (GCM) 10K type strain sequencing project: providing services to taxonomists for standard genome sequencing and annotation.</title>
        <authorList>
            <consortium name="The Broad Institute Genomics Platform"/>
            <consortium name="The Broad Institute Genome Sequencing Center for Infectious Disease"/>
            <person name="Wu L."/>
            <person name="Ma J."/>
        </authorList>
    </citation>
    <scope>NUCLEOTIDE SEQUENCE [LARGE SCALE GENOMIC DNA]</scope>
    <source>
        <strain evidence="10">CGMCC 4.1799</strain>
    </source>
</reference>
<evidence type="ECO:0000313" key="10">
    <source>
        <dbReference type="Proteomes" id="UP001596055"/>
    </source>
</evidence>
<feature type="active site" description="Nucleophile" evidence="7">
    <location>
        <position position="460"/>
    </location>
</feature>
<dbReference type="PANTHER" id="PTHR41533:SF2">
    <property type="entry name" value="BLR7131 PROTEIN"/>
    <property type="match status" value="1"/>
</dbReference>
<evidence type="ECO:0000256" key="5">
    <source>
        <dbReference type="ARBA" id="ARBA00022984"/>
    </source>
</evidence>
<dbReference type="InterPro" id="IPR036365">
    <property type="entry name" value="PGBD-like_sf"/>
</dbReference>
<comment type="similarity">
    <text evidence="2">Belongs to the YkuD family.</text>
</comment>
<dbReference type="InterPro" id="IPR038063">
    <property type="entry name" value="Transpep_catalytic_dom"/>
</dbReference>
<feature type="domain" description="L,D-TPase catalytic" evidence="8">
    <location>
        <begin position="306"/>
        <end position="488"/>
    </location>
</feature>
<comment type="pathway">
    <text evidence="1 7">Cell wall biogenesis; peptidoglycan biosynthesis.</text>
</comment>
<evidence type="ECO:0000256" key="7">
    <source>
        <dbReference type="PROSITE-ProRule" id="PRU01373"/>
    </source>
</evidence>
<comment type="caution">
    <text evidence="9">The sequence shown here is derived from an EMBL/GenBank/DDBJ whole genome shotgun (WGS) entry which is preliminary data.</text>
</comment>
<keyword evidence="6 7" id="KW-0961">Cell wall biogenesis/degradation</keyword>
<dbReference type="SUPFAM" id="SSF47090">
    <property type="entry name" value="PGBD-like"/>
    <property type="match status" value="1"/>
</dbReference>
<keyword evidence="10" id="KW-1185">Reference proteome</keyword>
<dbReference type="InterPro" id="IPR052905">
    <property type="entry name" value="LD-transpeptidase_YkuD-like"/>
</dbReference>
<evidence type="ECO:0000313" key="9">
    <source>
        <dbReference type="EMBL" id="MFC5544664.1"/>
    </source>
</evidence>
<dbReference type="RefSeq" id="WP_248154198.1">
    <property type="nucleotide sequence ID" value="NZ_JAKZAJ010000001.1"/>
</dbReference>
<dbReference type="Pfam" id="PF03734">
    <property type="entry name" value="YkuD"/>
    <property type="match status" value="1"/>
</dbReference>
<dbReference type="PANTHER" id="PTHR41533">
    <property type="entry name" value="L,D-TRANSPEPTIDASE HI_1667-RELATED"/>
    <property type="match status" value="1"/>
</dbReference>
<keyword evidence="5 7" id="KW-0573">Peptidoglycan synthesis</keyword>
<evidence type="ECO:0000259" key="8">
    <source>
        <dbReference type="PROSITE" id="PS52029"/>
    </source>
</evidence>
<dbReference type="Pfam" id="PF01471">
    <property type="entry name" value="PG_binding_1"/>
    <property type="match status" value="1"/>
</dbReference>
<dbReference type="SUPFAM" id="SSF141523">
    <property type="entry name" value="L,D-transpeptidase catalytic domain-like"/>
    <property type="match status" value="1"/>
</dbReference>
<dbReference type="CDD" id="cd16913">
    <property type="entry name" value="YkuD_like"/>
    <property type="match status" value="1"/>
</dbReference>
<organism evidence="9 10">
    <name type="scientific">Marinobacter koreensis</name>
    <dbReference type="NCBI Taxonomy" id="335974"/>
    <lineage>
        <taxon>Bacteria</taxon>
        <taxon>Pseudomonadati</taxon>
        <taxon>Pseudomonadota</taxon>
        <taxon>Gammaproteobacteria</taxon>
        <taxon>Pseudomonadales</taxon>
        <taxon>Marinobacteraceae</taxon>
        <taxon>Marinobacter</taxon>
    </lineage>
</organism>
<dbReference type="InterPro" id="IPR002477">
    <property type="entry name" value="Peptidoglycan-bd-like"/>
</dbReference>
<dbReference type="Gene3D" id="2.40.440.10">
    <property type="entry name" value="L,D-transpeptidase catalytic domain-like"/>
    <property type="match status" value="1"/>
</dbReference>
<protein>
    <submittedName>
        <fullName evidence="9">Murein L,D-transpeptidase</fullName>
    </submittedName>
</protein>
<dbReference type="InterPro" id="IPR005490">
    <property type="entry name" value="LD_TPept_cat_dom"/>
</dbReference>
<dbReference type="Pfam" id="PF20142">
    <property type="entry name" value="Scaffold"/>
    <property type="match status" value="1"/>
</dbReference>
<dbReference type="Gene3D" id="1.10.101.10">
    <property type="entry name" value="PGBD-like superfamily/PGBD"/>
    <property type="match status" value="1"/>
</dbReference>
<gene>
    <name evidence="9" type="ORF">ACFPQA_06365</name>
</gene>
<dbReference type="InterPro" id="IPR036366">
    <property type="entry name" value="PGBDSf"/>
</dbReference>
<accession>A0ABW0RIU6</accession>
<keyword evidence="4 7" id="KW-0133">Cell shape</keyword>
<dbReference type="PROSITE" id="PS52029">
    <property type="entry name" value="LD_TPASE"/>
    <property type="match status" value="1"/>
</dbReference>
<name>A0ABW0RIU6_9GAMM</name>
<dbReference type="EMBL" id="JBHSNL010000001">
    <property type="protein sequence ID" value="MFC5544664.1"/>
    <property type="molecule type" value="Genomic_DNA"/>
</dbReference>
<evidence type="ECO:0000256" key="3">
    <source>
        <dbReference type="ARBA" id="ARBA00022679"/>
    </source>
</evidence>
<evidence type="ECO:0000256" key="6">
    <source>
        <dbReference type="ARBA" id="ARBA00023316"/>
    </source>
</evidence>
<dbReference type="InterPro" id="IPR045380">
    <property type="entry name" value="LD_TPept_scaffold_dom"/>
</dbReference>
<sequence>MDIGKRRWRWAFTLLAILLGIASRASGAPEQSLVERIEALQAGYPVQVLGDPILARQTLQRFYENRGYRLAWVRESRRQALADAIERLPRDGLNPADYHGELLQELVRRPEATLSEELIADRDLLFTDAFLLAGSHLADGKVNPESIHAEWTLTGRKTDIVPLLSRALDTGTLAQTLDDLRPRNADYLKLVQARERLSRLLGQPWLPIPDGPSIRPGDTDTRLPVIHQRLIALEDLSASASTASDLYDGELEAALPDFQARHGLEPDGIIGRQTLDALNRMPVERIRQIDASLERWRWLPRSLGDTYVLVNIAGFRLQMVKKGREVLHSRVIVGRPYRQTPVFSDRIRYLVFNPTWTVPRKLMVEDQLPEIRRDPGYLDRLGIEVFEGWGADRRKVDPRSVDWAALSKNHFPYQLVQGPGPQNALGRIKFMFPNRYDVYLHDTPGRYLFGRQERTFSSGCIRVEKPFELADQLLANGMDWSRQRIDVLVATGETTTVVLPLPIPIHIQYWTAWVDEQGRLQFRDDIYHRDGRLLNELRHSALADGQLPTPVVVSHASTAERRIHKTH</sequence>
<evidence type="ECO:0000256" key="1">
    <source>
        <dbReference type="ARBA" id="ARBA00004752"/>
    </source>
</evidence>
<evidence type="ECO:0000256" key="2">
    <source>
        <dbReference type="ARBA" id="ARBA00005992"/>
    </source>
</evidence>
<dbReference type="Proteomes" id="UP001596055">
    <property type="component" value="Unassembled WGS sequence"/>
</dbReference>
<feature type="active site" description="Proton donor/acceptor" evidence="7">
    <location>
        <position position="441"/>
    </location>
</feature>
<keyword evidence="3" id="KW-0808">Transferase</keyword>